<proteinExistence type="predicted"/>
<evidence type="ECO:0000313" key="1">
    <source>
        <dbReference type="EMBL" id="TCO27389.1"/>
    </source>
</evidence>
<dbReference type="EMBL" id="SLWM01000003">
    <property type="protein sequence ID" value="TCO27389.1"/>
    <property type="molecule type" value="Genomic_DNA"/>
</dbReference>
<reference evidence="1 2" key="1">
    <citation type="journal article" date="2015" name="Stand. Genomic Sci.">
        <title>Genomic Encyclopedia of Bacterial and Archaeal Type Strains, Phase III: the genomes of soil and plant-associated and newly described type strains.</title>
        <authorList>
            <person name="Whitman W.B."/>
            <person name="Woyke T."/>
            <person name="Klenk H.P."/>
            <person name="Zhou Y."/>
            <person name="Lilburn T.G."/>
            <person name="Beck B.J."/>
            <person name="De Vos P."/>
            <person name="Vandamme P."/>
            <person name="Eisen J.A."/>
            <person name="Garrity G."/>
            <person name="Hugenholtz P."/>
            <person name="Kyrpides N.C."/>
        </authorList>
    </citation>
    <scope>NUCLEOTIDE SEQUENCE [LARGE SCALE GENOMIC DNA]</scope>
    <source>
        <strain evidence="1 2">VKM Ac-2538</strain>
    </source>
</reference>
<sequence>MNDQSLIKHAADAYEAIRALNHGTYRTIPAPLAYSLLGNLRSLGVALSQLADQIDAGLRSSLTTHDVYDDNRDPAASVELADEALNKAADHANDMAWLFGRAQEAIAWQGYRTDNDDDEEGQR</sequence>
<protein>
    <recommendedName>
        <fullName evidence="3">Excreted virulence factor EspC (Type VII ESX diderm)</fullName>
    </recommendedName>
</protein>
<dbReference type="Proteomes" id="UP000295818">
    <property type="component" value="Unassembled WGS sequence"/>
</dbReference>
<organism evidence="1 2">
    <name type="scientific">Kribbella orskensis</name>
    <dbReference type="NCBI Taxonomy" id="2512216"/>
    <lineage>
        <taxon>Bacteria</taxon>
        <taxon>Bacillati</taxon>
        <taxon>Actinomycetota</taxon>
        <taxon>Actinomycetes</taxon>
        <taxon>Propionibacteriales</taxon>
        <taxon>Kribbellaceae</taxon>
        <taxon>Kribbella</taxon>
    </lineage>
</organism>
<keyword evidence="2" id="KW-1185">Reference proteome</keyword>
<evidence type="ECO:0008006" key="3">
    <source>
        <dbReference type="Google" id="ProtNLM"/>
    </source>
</evidence>
<dbReference type="RefSeq" id="WP_132190147.1">
    <property type="nucleotide sequence ID" value="NZ_SLWM01000003.1"/>
</dbReference>
<name>A0ABY2BPP6_9ACTN</name>
<comment type="caution">
    <text evidence="1">The sequence shown here is derived from an EMBL/GenBank/DDBJ whole genome shotgun (WGS) entry which is preliminary data.</text>
</comment>
<gene>
    <name evidence="1" type="ORF">EV644_10386</name>
</gene>
<accession>A0ABY2BPP6</accession>
<evidence type="ECO:0000313" key="2">
    <source>
        <dbReference type="Proteomes" id="UP000295818"/>
    </source>
</evidence>